<feature type="transmembrane region" description="Helical" evidence="1">
    <location>
        <begin position="24"/>
        <end position="42"/>
    </location>
</feature>
<sequence length="305" mass="32376">MESSPSAARALDSTGGPLMPGQKAIFAVACVVAGFLPVSVGYVPDEATRLVCGLAVTGALLAIALLARRNAAVHRYWEIPLAFFGMSLFILADRYVPGFLASQVLHSPPVAGNPLASTVPATVIIELDELMLTVVAVLLVVWISRSSLASVYVRWGRFGRAYVIGIAALVVFYVLTFGVLSHSRFMPVHGAVDFGRYLSLTPALFVAAAANGFLEELTFRGLLMSRLNIAFGPYLATTIQAAVFASWHVGVTYTASGLVFIVLFAFPLGLIGGYLTRSSGSIIPSTLFHAGADIPIYLGFLSYVP</sequence>
<feature type="transmembrane region" description="Helical" evidence="1">
    <location>
        <begin position="287"/>
        <end position="304"/>
    </location>
</feature>
<dbReference type="EMBL" id="JAUSRG010000002">
    <property type="protein sequence ID" value="MDP9904509.1"/>
    <property type="molecule type" value="Genomic_DNA"/>
</dbReference>
<dbReference type="Proteomes" id="UP001230951">
    <property type="component" value="Unassembled WGS sequence"/>
</dbReference>
<keyword evidence="3" id="KW-0645">Protease</keyword>
<evidence type="ECO:0000313" key="5">
    <source>
        <dbReference type="Proteomes" id="UP001230951"/>
    </source>
</evidence>
<feature type="transmembrane region" description="Helical" evidence="1">
    <location>
        <begin position="48"/>
        <end position="67"/>
    </location>
</feature>
<name>A0AAW8DGZ6_9MICC</name>
<accession>A0AAW8DGZ6</accession>
<dbReference type="GO" id="GO:0006508">
    <property type="term" value="P:proteolysis"/>
    <property type="evidence" value="ECO:0007669"/>
    <property type="project" value="UniProtKB-KW"/>
</dbReference>
<feature type="transmembrane region" description="Helical" evidence="1">
    <location>
        <begin position="253"/>
        <end position="275"/>
    </location>
</feature>
<evidence type="ECO:0000313" key="3">
    <source>
        <dbReference type="EMBL" id="MDP9904509.1"/>
    </source>
</evidence>
<keyword evidence="5" id="KW-1185">Reference proteome</keyword>
<protein>
    <submittedName>
        <fullName evidence="3">Membrane protease YdiL (CAAX protease family)</fullName>
    </submittedName>
</protein>
<keyword evidence="1" id="KW-0812">Transmembrane</keyword>
<gene>
    <name evidence="3" type="ORF">J2S90_001455</name>
    <name evidence="4" type="ORF">J2S93_000245</name>
</gene>
<dbReference type="Pfam" id="PF02517">
    <property type="entry name" value="Rce1-like"/>
    <property type="match status" value="1"/>
</dbReference>
<evidence type="ECO:0000313" key="6">
    <source>
        <dbReference type="Proteomes" id="UP001242995"/>
    </source>
</evidence>
<dbReference type="EMBL" id="JAUSTF010000001">
    <property type="protein sequence ID" value="MDQ0178838.1"/>
    <property type="molecule type" value="Genomic_DNA"/>
</dbReference>
<evidence type="ECO:0000259" key="2">
    <source>
        <dbReference type="Pfam" id="PF02517"/>
    </source>
</evidence>
<dbReference type="Proteomes" id="UP001242995">
    <property type="component" value="Unassembled WGS sequence"/>
</dbReference>
<dbReference type="AlphaFoldDB" id="A0AAW8DGZ6"/>
<feature type="transmembrane region" description="Helical" evidence="1">
    <location>
        <begin position="161"/>
        <end position="182"/>
    </location>
</feature>
<dbReference type="RefSeq" id="WP_306960198.1">
    <property type="nucleotide sequence ID" value="NZ_JAUSRG010000002.1"/>
</dbReference>
<feature type="transmembrane region" description="Helical" evidence="1">
    <location>
        <begin position="226"/>
        <end position="247"/>
    </location>
</feature>
<dbReference type="InterPro" id="IPR003675">
    <property type="entry name" value="Rce1/LyrA-like_dom"/>
</dbReference>
<dbReference type="GO" id="GO:0004175">
    <property type="term" value="F:endopeptidase activity"/>
    <property type="evidence" value="ECO:0007669"/>
    <property type="project" value="UniProtKB-ARBA"/>
</dbReference>
<comment type="caution">
    <text evidence="3">The sequence shown here is derived from an EMBL/GenBank/DDBJ whole genome shotgun (WGS) entry which is preliminary data.</text>
</comment>
<keyword evidence="1" id="KW-0472">Membrane</keyword>
<feature type="transmembrane region" description="Helical" evidence="1">
    <location>
        <begin position="130"/>
        <end position="149"/>
    </location>
</feature>
<keyword evidence="1" id="KW-1133">Transmembrane helix</keyword>
<evidence type="ECO:0000313" key="4">
    <source>
        <dbReference type="EMBL" id="MDQ0178838.1"/>
    </source>
</evidence>
<feature type="domain" description="CAAX prenyl protease 2/Lysostaphin resistance protein A-like" evidence="2">
    <location>
        <begin position="200"/>
        <end position="293"/>
    </location>
</feature>
<reference evidence="3 5" key="1">
    <citation type="submission" date="2023-07" db="EMBL/GenBank/DDBJ databases">
        <title>Sorghum-associated microbial communities from plants grown in Nebraska, USA.</title>
        <authorList>
            <person name="Schachtman D."/>
        </authorList>
    </citation>
    <scope>NUCLEOTIDE SEQUENCE</scope>
    <source>
        <strain evidence="3">DS1006</strain>
        <strain evidence="4 5">DS1016</strain>
    </source>
</reference>
<dbReference type="GO" id="GO:0080120">
    <property type="term" value="P:CAAX-box protein maturation"/>
    <property type="evidence" value="ECO:0007669"/>
    <property type="project" value="UniProtKB-ARBA"/>
</dbReference>
<keyword evidence="3" id="KW-0378">Hydrolase</keyword>
<feature type="transmembrane region" description="Helical" evidence="1">
    <location>
        <begin position="194"/>
        <end position="214"/>
    </location>
</feature>
<organism evidence="3 6">
    <name type="scientific">Arthrobacter bambusae</name>
    <dbReference type="NCBI Taxonomy" id="1338426"/>
    <lineage>
        <taxon>Bacteria</taxon>
        <taxon>Bacillati</taxon>
        <taxon>Actinomycetota</taxon>
        <taxon>Actinomycetes</taxon>
        <taxon>Micrococcales</taxon>
        <taxon>Micrococcaceae</taxon>
        <taxon>Arthrobacter</taxon>
    </lineage>
</organism>
<evidence type="ECO:0000256" key="1">
    <source>
        <dbReference type="SAM" id="Phobius"/>
    </source>
</evidence>
<proteinExistence type="predicted"/>